<dbReference type="AlphaFoldDB" id="A0A1I2DPI0"/>
<dbReference type="EMBL" id="FONH01000004">
    <property type="protein sequence ID" value="SFE82532.1"/>
    <property type="molecule type" value="Genomic_DNA"/>
</dbReference>
<accession>A0A1I2DPI0</accession>
<keyword evidence="1" id="KW-0732">Signal</keyword>
<gene>
    <name evidence="2" type="ORF">SAMN02799615_01761</name>
</gene>
<feature type="chain" id="PRO_5011600697" description="NIPSNAP protein" evidence="1">
    <location>
        <begin position="20"/>
        <end position="240"/>
    </location>
</feature>
<keyword evidence="3" id="KW-1185">Reference proteome</keyword>
<organism evidence="2 3">
    <name type="scientific">Dyella marensis</name>
    <dbReference type="NCBI Taxonomy" id="500610"/>
    <lineage>
        <taxon>Bacteria</taxon>
        <taxon>Pseudomonadati</taxon>
        <taxon>Pseudomonadota</taxon>
        <taxon>Gammaproteobacteria</taxon>
        <taxon>Lysobacterales</taxon>
        <taxon>Rhodanobacteraceae</taxon>
        <taxon>Dyella</taxon>
    </lineage>
</organism>
<feature type="signal peptide" evidence="1">
    <location>
        <begin position="1"/>
        <end position="19"/>
    </location>
</feature>
<evidence type="ECO:0008006" key="4">
    <source>
        <dbReference type="Google" id="ProtNLM"/>
    </source>
</evidence>
<evidence type="ECO:0000313" key="3">
    <source>
        <dbReference type="Proteomes" id="UP000199477"/>
    </source>
</evidence>
<proteinExistence type="predicted"/>
<reference evidence="3" key="1">
    <citation type="submission" date="2016-10" db="EMBL/GenBank/DDBJ databases">
        <authorList>
            <person name="Varghese N."/>
            <person name="Submissions S."/>
        </authorList>
    </citation>
    <scope>NUCLEOTIDE SEQUENCE [LARGE SCALE GENOMIC DNA]</scope>
    <source>
        <strain evidence="3">UNC178MFTsu3.1</strain>
    </source>
</reference>
<evidence type="ECO:0000313" key="2">
    <source>
        <dbReference type="EMBL" id="SFE82532.1"/>
    </source>
</evidence>
<protein>
    <recommendedName>
        <fullName evidence="4">NIPSNAP protein</fullName>
    </recommendedName>
</protein>
<dbReference type="Proteomes" id="UP000199477">
    <property type="component" value="Unassembled WGS sequence"/>
</dbReference>
<name>A0A1I2DPI0_9GAMM</name>
<sequence length="240" mass="26925">MSRRFTLLLALCLAWPAYAGSGDAAHFYVYRMQPGAAEKFEEGYRHHLDWHRARRDPLSWYAWTIEDGERSGYFVDASVGEPFAAFDHRVDVAGDGADFRANVAPHATPMGQPAYVLLRAVSTGAPLENLKPSATMQVTHVHVRLGMEARFERALARVHQNLQKEQGAQAHTWYRLVTGGDTAQYMLLVARDGWSGYDRFERSPGLLLAGDEAAQRDMAESVQSATTETWRYRAELSALH</sequence>
<dbReference type="RefSeq" id="WP_026633080.1">
    <property type="nucleotide sequence ID" value="NZ_FONH01000004.1"/>
</dbReference>
<evidence type="ECO:0000256" key="1">
    <source>
        <dbReference type="SAM" id="SignalP"/>
    </source>
</evidence>